<evidence type="ECO:0000256" key="4">
    <source>
        <dbReference type="ARBA" id="ARBA00022475"/>
    </source>
</evidence>
<name>A0A285PHW9_9HYPH</name>
<evidence type="ECO:0000259" key="12">
    <source>
        <dbReference type="Pfam" id="PF01514"/>
    </source>
</evidence>
<evidence type="ECO:0000313" key="15">
    <source>
        <dbReference type="Proteomes" id="UP000219439"/>
    </source>
</evidence>
<evidence type="ECO:0000313" key="14">
    <source>
        <dbReference type="EMBL" id="SNZ21018.1"/>
    </source>
</evidence>
<comment type="subcellular location">
    <subcellularLocation>
        <location evidence="1 9">Bacterial flagellum basal body</location>
    </subcellularLocation>
    <subcellularLocation>
        <location evidence="2">Cell membrane</location>
        <topology evidence="2">Multi-pass membrane protein</topology>
    </subcellularLocation>
</comment>
<evidence type="ECO:0000259" key="13">
    <source>
        <dbReference type="Pfam" id="PF08345"/>
    </source>
</evidence>
<keyword evidence="7 11" id="KW-0472">Membrane</keyword>
<dbReference type="PIRSF" id="PIRSF004862">
    <property type="entry name" value="FliF"/>
    <property type="match status" value="1"/>
</dbReference>
<reference evidence="14 15" key="1">
    <citation type="submission" date="2017-09" db="EMBL/GenBank/DDBJ databases">
        <authorList>
            <person name="Ehlers B."/>
            <person name="Leendertz F.H."/>
        </authorList>
    </citation>
    <scope>NUCLEOTIDE SEQUENCE [LARGE SCALE GENOMIC DNA]</scope>
    <source>
        <strain evidence="14 15">DSM 18289</strain>
    </source>
</reference>
<evidence type="ECO:0000256" key="10">
    <source>
        <dbReference type="SAM" id="MobiDB-lite"/>
    </source>
</evidence>
<dbReference type="InterPro" id="IPR043427">
    <property type="entry name" value="YscJ/FliF"/>
</dbReference>
<dbReference type="NCBIfam" id="TIGR00206">
    <property type="entry name" value="fliF"/>
    <property type="match status" value="1"/>
</dbReference>
<dbReference type="InterPro" id="IPR000067">
    <property type="entry name" value="FlgMring_FliF"/>
</dbReference>
<gene>
    <name evidence="14" type="ORF">SAMN06265368_4132</name>
</gene>
<evidence type="ECO:0000256" key="6">
    <source>
        <dbReference type="ARBA" id="ARBA00022989"/>
    </source>
</evidence>
<comment type="function">
    <text evidence="9">The M ring may be actively involved in energy transduction.</text>
</comment>
<feature type="compositionally biased region" description="Basic and acidic residues" evidence="10">
    <location>
        <begin position="304"/>
        <end position="314"/>
    </location>
</feature>
<keyword evidence="4" id="KW-1003">Cell membrane</keyword>
<dbReference type="GO" id="GO:0005886">
    <property type="term" value="C:plasma membrane"/>
    <property type="evidence" value="ECO:0007669"/>
    <property type="project" value="UniProtKB-SubCell"/>
</dbReference>
<dbReference type="Pfam" id="PF08345">
    <property type="entry name" value="YscJ_FliF_C"/>
    <property type="match status" value="1"/>
</dbReference>
<evidence type="ECO:0000256" key="2">
    <source>
        <dbReference type="ARBA" id="ARBA00004651"/>
    </source>
</evidence>
<dbReference type="Proteomes" id="UP000219439">
    <property type="component" value="Unassembled WGS sequence"/>
</dbReference>
<organism evidence="14 15">
    <name type="scientific">Cohaesibacter gelatinilyticus</name>
    <dbReference type="NCBI Taxonomy" id="372072"/>
    <lineage>
        <taxon>Bacteria</taxon>
        <taxon>Pseudomonadati</taxon>
        <taxon>Pseudomonadota</taxon>
        <taxon>Alphaproteobacteria</taxon>
        <taxon>Hyphomicrobiales</taxon>
        <taxon>Cohaesibacteraceae</taxon>
    </lineage>
</organism>
<accession>A0A285PHW9</accession>
<keyword evidence="14" id="KW-0966">Cell projection</keyword>
<dbReference type="GO" id="GO:0003774">
    <property type="term" value="F:cytoskeletal motor activity"/>
    <property type="evidence" value="ECO:0007669"/>
    <property type="project" value="InterPro"/>
</dbReference>
<keyword evidence="14" id="KW-0969">Cilium</keyword>
<keyword evidence="14" id="KW-0282">Flagellum</keyword>
<dbReference type="AlphaFoldDB" id="A0A285PHW9"/>
<dbReference type="Gene3D" id="3.30.300.30">
    <property type="match status" value="1"/>
</dbReference>
<dbReference type="Pfam" id="PF01514">
    <property type="entry name" value="YscJ_FliF"/>
    <property type="match status" value="1"/>
</dbReference>
<feature type="transmembrane region" description="Helical" evidence="11">
    <location>
        <begin position="32"/>
        <end position="51"/>
    </location>
</feature>
<dbReference type="PRINTS" id="PR01009">
    <property type="entry name" value="FLGMRINGFLIF"/>
</dbReference>
<evidence type="ECO:0000256" key="7">
    <source>
        <dbReference type="ARBA" id="ARBA00023136"/>
    </source>
</evidence>
<evidence type="ECO:0000256" key="9">
    <source>
        <dbReference type="PIRNR" id="PIRNR004862"/>
    </source>
</evidence>
<proteinExistence type="inferred from homology"/>
<dbReference type="InterPro" id="IPR006182">
    <property type="entry name" value="FliF_N_dom"/>
</dbReference>
<evidence type="ECO:0000256" key="11">
    <source>
        <dbReference type="SAM" id="Phobius"/>
    </source>
</evidence>
<evidence type="ECO:0000256" key="3">
    <source>
        <dbReference type="ARBA" id="ARBA00007971"/>
    </source>
</evidence>
<evidence type="ECO:0000256" key="8">
    <source>
        <dbReference type="ARBA" id="ARBA00023143"/>
    </source>
</evidence>
<dbReference type="RefSeq" id="WP_342068290.1">
    <property type="nucleotide sequence ID" value="NZ_OBEL01000006.1"/>
</dbReference>
<dbReference type="PANTHER" id="PTHR30046">
    <property type="entry name" value="FLAGELLAR M-RING PROTEIN"/>
    <property type="match status" value="1"/>
</dbReference>
<evidence type="ECO:0000256" key="1">
    <source>
        <dbReference type="ARBA" id="ARBA00004117"/>
    </source>
</evidence>
<feature type="domain" description="Flagellar M-ring C-terminal" evidence="13">
    <location>
        <begin position="261"/>
        <end position="424"/>
    </location>
</feature>
<keyword evidence="15" id="KW-1185">Reference proteome</keyword>
<dbReference type="GO" id="GO:0009431">
    <property type="term" value="C:bacterial-type flagellum basal body, MS ring"/>
    <property type="evidence" value="ECO:0007669"/>
    <property type="project" value="InterPro"/>
</dbReference>
<evidence type="ECO:0000256" key="5">
    <source>
        <dbReference type="ARBA" id="ARBA00022692"/>
    </source>
</evidence>
<keyword evidence="6 11" id="KW-1133">Transmembrane helix</keyword>
<keyword evidence="5 11" id="KW-0812">Transmembrane</keyword>
<comment type="similarity">
    <text evidence="3 9">Belongs to the FliF family.</text>
</comment>
<feature type="region of interest" description="Disordered" evidence="10">
    <location>
        <begin position="284"/>
        <end position="339"/>
    </location>
</feature>
<dbReference type="InterPro" id="IPR045851">
    <property type="entry name" value="AMP-bd_C_sf"/>
</dbReference>
<dbReference type="EMBL" id="OBEL01000006">
    <property type="protein sequence ID" value="SNZ21018.1"/>
    <property type="molecule type" value="Genomic_DNA"/>
</dbReference>
<keyword evidence="8 9" id="KW-0975">Bacterial flagellum</keyword>
<protein>
    <recommendedName>
        <fullName evidence="9">Flagellar M-ring protein</fullName>
    </recommendedName>
</protein>
<sequence>MPSDLGKAEKAQRATGVNALTEFFKTLGPVRLAAMGVVTAVLVGFFAFIMMRVSEPTLSPLYTDLAFEDSIQITKLLEAQNVKHEIRQEGAVILAPKDQILRLRMQLAESGLPAGGNVGYEIFDKSETLGTTSFVQNVNHLRALEGELARSIRTIRNVRQARVHLVLPKRQLFKRDQKPPSASIAVKLQGNLGQTQIQAIQHLVGSAVEGLNPENVTIIDAKGRLLASGRGNDENYLSARMDERTQQLENRLRNQVEDIIAKIVGDGRARIEVAAELDFNKVTETSDTFDPDGQVIRSTQTRSESAKSNEKEGNDGVTVGNELPGAADNTGNGAGRQEATDVTEELVNYEISRKTTTEVVQGGRVKRLSVAVLVDGTYEKNDTGELTYKPRSAEELEQISSLVRSAVGYVQTRGDKVEVINMQFADGPQTIFDDSGDELFAFTKDDYIRFAELGILLLMTLLVLFLVVRPLMKRMLEKPEQENEEGIVIGPDGQPMVLNDDGDMVPAPENEEPVHPTMKAIEHAQLQGSLQADTLLRVGELVEENPEEAAKIVRLWLQDAA</sequence>
<dbReference type="GO" id="GO:0071973">
    <property type="term" value="P:bacterial-type flagellum-dependent cell motility"/>
    <property type="evidence" value="ECO:0007669"/>
    <property type="project" value="InterPro"/>
</dbReference>
<feature type="domain" description="Flagellar M-ring N-terminal" evidence="12">
    <location>
        <begin position="54"/>
        <end position="227"/>
    </location>
</feature>
<feature type="transmembrane region" description="Helical" evidence="11">
    <location>
        <begin position="447"/>
        <end position="468"/>
    </location>
</feature>
<dbReference type="PANTHER" id="PTHR30046:SF0">
    <property type="entry name" value="FLAGELLAR M-RING PROTEIN"/>
    <property type="match status" value="1"/>
</dbReference>
<dbReference type="InterPro" id="IPR013556">
    <property type="entry name" value="Flag_M-ring_C"/>
</dbReference>